<dbReference type="OrthoDB" id="5520999at2"/>
<evidence type="ECO:0000313" key="3">
    <source>
        <dbReference type="EMBL" id="RKH39727.1"/>
    </source>
</evidence>
<dbReference type="InterPro" id="IPR025202">
    <property type="entry name" value="PLD-like_dom"/>
</dbReference>
<organism evidence="3 4">
    <name type="scientific">Corallococcus sicarius</name>
    <dbReference type="NCBI Taxonomy" id="2316726"/>
    <lineage>
        <taxon>Bacteria</taxon>
        <taxon>Pseudomonadati</taxon>
        <taxon>Myxococcota</taxon>
        <taxon>Myxococcia</taxon>
        <taxon>Myxococcales</taxon>
        <taxon>Cystobacterineae</taxon>
        <taxon>Myxococcaceae</taxon>
        <taxon>Corallococcus</taxon>
    </lineage>
</organism>
<dbReference type="AlphaFoldDB" id="A0A3A8N5Q2"/>
<dbReference type="PANTHER" id="PTHR21248">
    <property type="entry name" value="CARDIOLIPIN SYNTHASE"/>
    <property type="match status" value="1"/>
</dbReference>
<dbReference type="Proteomes" id="UP000273405">
    <property type="component" value="Unassembled WGS sequence"/>
</dbReference>
<dbReference type="Gene3D" id="3.30.870.10">
    <property type="entry name" value="Endonuclease Chain A"/>
    <property type="match status" value="2"/>
</dbReference>
<name>A0A3A8N5Q2_9BACT</name>
<dbReference type="SUPFAM" id="SSF56024">
    <property type="entry name" value="Phospholipase D/nuclease"/>
    <property type="match status" value="2"/>
</dbReference>
<feature type="region of interest" description="Disordered" evidence="1">
    <location>
        <begin position="476"/>
        <end position="503"/>
    </location>
</feature>
<proteinExistence type="predicted"/>
<evidence type="ECO:0000256" key="1">
    <source>
        <dbReference type="SAM" id="MobiDB-lite"/>
    </source>
</evidence>
<keyword evidence="4" id="KW-1185">Reference proteome</keyword>
<dbReference type="PANTHER" id="PTHR21248:SF22">
    <property type="entry name" value="PHOSPHOLIPASE D"/>
    <property type="match status" value="1"/>
</dbReference>
<protein>
    <submittedName>
        <fullName evidence="3">Rhodopsin</fullName>
    </submittedName>
</protein>
<dbReference type="GO" id="GO:0006793">
    <property type="term" value="P:phosphorus metabolic process"/>
    <property type="evidence" value="ECO:0007669"/>
    <property type="project" value="UniProtKB-ARBA"/>
</dbReference>
<accession>A0A3A8N5Q2</accession>
<comment type="caution">
    <text evidence="3">The sequence shown here is derived from an EMBL/GenBank/DDBJ whole genome shotgun (WGS) entry which is preliminary data.</text>
</comment>
<sequence length="732" mass="81092">MNTYGVLIPCRRFTVQVQFGPQEGLSPIEQFTLRAIAAGANNILQLRDVLRLDERVALDLCVDLLRGGFLFVDRLTGRLELAPTIREELGDPAMPSPDWAQKLASTRPSEPREYALLQELVSGAVFPASRELGRGQARLRAPENERLPLVQDIQKPQLMHAVARAVRSRLAQEQGGSTAEQNMRMSLQRQRVIDVKVVGNGPSSSMGGVNVGREFIAVEMSRKGGADDDSDAPALRIIGPSTLSGSIRQSISRGLVELWQQGLARERGQFFHLLMERFKEIQEDNTPEQASADPVATVHQLVASVRGLEALPSETDALRAAHEQLILLERDASDHVDEAVTHAAHARLVVGARAHHEAVLSALETAEHQVLLVNPWVRQLETNESLRNALLRAVTRGVRVHLLWGINRKARFEDEFGPQARELIELLSPREQKIGGLFVAQEPSAVHAKVVVCDLRWALASSANFLASSAERSEHEVGLRVEAPESTETPPSQSGTAWRPTDGRPPVVYAVRTTVQWARSLIRDYRLQRIIMDDPALEGRRQLISPVDFGVNLHEPGTNPLAINIWKGEWQKRASILQSRLQEAGTLVMPVADAQHRKLLLDALRLATRRVVVSSESLGIGVLGVAPSAVLEDAAKRNVSVTLVYHDESEVQEVLASRREALALAGVRFLRRRVHSKILVCDDWAVVTSFNFLSFEGYYDNERVARHEFGFRIFDQALCDTLVDSLESAPPP</sequence>
<feature type="domain" description="Phospholipase D-like" evidence="2">
    <location>
        <begin position="360"/>
        <end position="487"/>
    </location>
</feature>
<feature type="compositionally biased region" description="Polar residues" evidence="1">
    <location>
        <begin position="486"/>
        <end position="496"/>
    </location>
</feature>
<evidence type="ECO:0000313" key="4">
    <source>
        <dbReference type="Proteomes" id="UP000273405"/>
    </source>
</evidence>
<dbReference type="Pfam" id="PF13091">
    <property type="entry name" value="PLDc_2"/>
    <property type="match status" value="1"/>
</dbReference>
<gene>
    <name evidence="3" type="ORF">D7X12_22835</name>
</gene>
<reference evidence="4" key="1">
    <citation type="submission" date="2018-09" db="EMBL/GenBank/DDBJ databases">
        <authorList>
            <person name="Livingstone P.G."/>
            <person name="Whitworth D.E."/>
        </authorList>
    </citation>
    <scope>NUCLEOTIDE SEQUENCE [LARGE SCALE GENOMIC DNA]</scope>
    <source>
        <strain evidence="4">CA040B</strain>
    </source>
</reference>
<evidence type="ECO:0000259" key="2">
    <source>
        <dbReference type="Pfam" id="PF13091"/>
    </source>
</evidence>
<dbReference type="EMBL" id="RAWG01000153">
    <property type="protein sequence ID" value="RKH39727.1"/>
    <property type="molecule type" value="Genomic_DNA"/>
</dbReference>
<dbReference type="RefSeq" id="WP_120627398.1">
    <property type="nucleotide sequence ID" value="NZ_RAWG01000153.1"/>
</dbReference>